<proteinExistence type="predicted"/>
<dbReference type="GeneTree" id="ENSGT00940000163264"/>
<evidence type="ECO:0000256" key="2">
    <source>
        <dbReference type="SAM" id="Coils"/>
    </source>
</evidence>
<keyword evidence="5" id="KW-1185">Reference proteome</keyword>
<dbReference type="AlphaFoldDB" id="A0A2I3I0B4"/>
<dbReference type="Ensembl" id="ENSNLET00000036716.1">
    <property type="protein sequence ID" value="ENSNLEP00000049177.1"/>
    <property type="gene ID" value="ENSNLEG00000027391.1"/>
</dbReference>
<dbReference type="SUPFAM" id="SSF57997">
    <property type="entry name" value="Tropomyosin"/>
    <property type="match status" value="1"/>
</dbReference>
<dbReference type="Pfam" id="PF14915">
    <property type="entry name" value="CCDC144C"/>
    <property type="match status" value="1"/>
</dbReference>
<reference evidence="4" key="2">
    <citation type="submission" date="2025-08" db="UniProtKB">
        <authorList>
            <consortium name="Ensembl"/>
        </authorList>
    </citation>
    <scope>IDENTIFICATION</scope>
</reference>
<evidence type="ECO:0000313" key="5">
    <source>
        <dbReference type="Proteomes" id="UP000001073"/>
    </source>
</evidence>
<keyword evidence="1 2" id="KW-0175">Coiled coil</keyword>
<dbReference type="InterPro" id="IPR050657">
    <property type="entry name" value="Ankyrin_repeat_domain"/>
</dbReference>
<dbReference type="STRING" id="61853.ENSNLEP00000049177"/>
<accession>A0A2I3I0B4</accession>
<feature type="domain" description="CCDC144C-like coiled-coil" evidence="3">
    <location>
        <begin position="2"/>
        <end position="75"/>
    </location>
</feature>
<evidence type="ECO:0000256" key="1">
    <source>
        <dbReference type="ARBA" id="ARBA00023054"/>
    </source>
</evidence>
<reference evidence="4" key="3">
    <citation type="submission" date="2025-09" db="UniProtKB">
        <authorList>
            <consortium name="Ensembl"/>
        </authorList>
    </citation>
    <scope>IDENTIFICATION</scope>
</reference>
<name>A0A2I3I0B4_NOMLE</name>
<dbReference type="PANTHER" id="PTHR24147">
    <property type="entry name" value="ANKYRIN REPEAT DOMAIN 36-RELATED"/>
    <property type="match status" value="1"/>
</dbReference>
<reference evidence="4 5" key="1">
    <citation type="submission" date="2012-10" db="EMBL/GenBank/DDBJ databases">
        <authorList>
            <consortium name="Gibbon Genome Sequencing Consortium"/>
        </authorList>
    </citation>
    <scope>NUCLEOTIDE SEQUENCE [LARGE SCALE GENOMIC DNA]</scope>
</reference>
<dbReference type="InterPro" id="IPR039497">
    <property type="entry name" value="CC144C-like_CC_dom"/>
</dbReference>
<feature type="coiled-coil region" evidence="2">
    <location>
        <begin position="97"/>
        <end position="131"/>
    </location>
</feature>
<evidence type="ECO:0000259" key="3">
    <source>
        <dbReference type="Pfam" id="PF14915"/>
    </source>
</evidence>
<dbReference type="InParanoid" id="A0A2I3I0B4"/>
<dbReference type="OMA" id="TIRCTKK"/>
<dbReference type="PANTHER" id="PTHR24147:SF50">
    <property type="entry name" value="ANKYRIN REPEAT DOMAIN-CONTAINING PROTEIN 36A-RELATED"/>
    <property type="match status" value="1"/>
</dbReference>
<evidence type="ECO:0000313" key="4">
    <source>
        <dbReference type="Ensembl" id="ENSNLEP00000049177.1"/>
    </source>
</evidence>
<organism evidence="4 5">
    <name type="scientific">Nomascus leucogenys</name>
    <name type="common">Northern white-cheeked gibbon</name>
    <name type="synonym">Hylobates leucogenys</name>
    <dbReference type="NCBI Taxonomy" id="61853"/>
    <lineage>
        <taxon>Eukaryota</taxon>
        <taxon>Metazoa</taxon>
        <taxon>Chordata</taxon>
        <taxon>Craniata</taxon>
        <taxon>Vertebrata</taxon>
        <taxon>Euteleostomi</taxon>
        <taxon>Mammalia</taxon>
        <taxon>Eutheria</taxon>
        <taxon>Euarchontoglires</taxon>
        <taxon>Primates</taxon>
        <taxon>Haplorrhini</taxon>
        <taxon>Catarrhini</taxon>
        <taxon>Hylobatidae</taxon>
        <taxon>Nomascus</taxon>
    </lineage>
</organism>
<sequence>MLVNELNHLKEQECQYEKEKAEREVAVRQLQQKRDDILNKQSATEALLDASSHHCIYLENEMQDSRKKLGQMRTQFQEIRDQLIATIRCTEEMEGDAQKLEVENAMMRKTIKKQDDQIERLEKILQHLSLMRQVFKS</sequence>
<feature type="coiled-coil region" evidence="2">
    <location>
        <begin position="2"/>
        <end position="36"/>
    </location>
</feature>
<dbReference type="Proteomes" id="UP000001073">
    <property type="component" value="Chromosome 14"/>
</dbReference>
<dbReference type="EMBL" id="ADFV01132369">
    <property type="status" value="NOT_ANNOTATED_CDS"/>
    <property type="molecule type" value="Genomic_DNA"/>
</dbReference>
<protein>
    <recommendedName>
        <fullName evidence="3">CCDC144C-like coiled-coil domain-containing protein</fullName>
    </recommendedName>
</protein>